<dbReference type="SUPFAM" id="SSF53850">
    <property type="entry name" value="Periplasmic binding protein-like II"/>
    <property type="match status" value="1"/>
</dbReference>
<accession>A0A6L9EFW2</accession>
<protein>
    <submittedName>
        <fullName evidence="5">ABC transporter substrate-binding protein</fullName>
    </submittedName>
</protein>
<reference evidence="5 6" key="1">
    <citation type="submission" date="2020-01" db="EMBL/GenBank/DDBJ databases">
        <title>Bacteria diversity of Porities sp.</title>
        <authorList>
            <person name="Wang G."/>
        </authorList>
    </citation>
    <scope>NUCLEOTIDE SEQUENCE [LARGE SCALE GENOMIC DNA]</scope>
    <source>
        <strain evidence="5 6">R33</strain>
    </source>
</reference>
<dbReference type="InterPro" id="IPR054364">
    <property type="entry name" value="Ca3427-like_PBP2"/>
</dbReference>
<dbReference type="CDD" id="cd13637">
    <property type="entry name" value="PBP2_Ca3427_like"/>
    <property type="match status" value="1"/>
</dbReference>
<evidence type="ECO:0000313" key="5">
    <source>
        <dbReference type="EMBL" id="NAS13169.1"/>
    </source>
</evidence>
<gene>
    <name evidence="5" type="ORF">GTQ38_14225</name>
</gene>
<comment type="similarity">
    <text evidence="2">Belongs to the bacterial solute-binding protein SsuA/TauA family.</text>
</comment>
<comment type="caution">
    <text evidence="5">The sequence shown here is derived from an EMBL/GenBank/DDBJ whole genome shotgun (WGS) entry which is preliminary data.</text>
</comment>
<evidence type="ECO:0000259" key="4">
    <source>
        <dbReference type="Pfam" id="PF22384"/>
    </source>
</evidence>
<keyword evidence="3" id="KW-0732">Signal</keyword>
<sequence>MVKVRIVGVPEHFNLPWHLAIEEGAFENRGIELSWTDIPEGTGRMCAMLEDDETDLAIILTEGIVKSISQGNPSRIVQEYIASPLQWGIHVHAQSPYTSIEELQDGKAAISRMGSGSHLMAYVHAQNQNWDTSGLSFTIVNTLDGAVKALSKGEADYFMWEHFTTKPLVDRGVFRRLADCPTPWPCFVVAASNKFLSENANTLEHILEVINLYTSEFKQIPSIDRTLANRYEQQLEDIQLWLSMTRWSQHQIEFQVIDKVSTTLNNLKLIDNIKPQQEILFTRQ</sequence>
<dbReference type="Pfam" id="PF22384">
    <property type="entry name" value="PBP2_Ca3427_like"/>
    <property type="match status" value="1"/>
</dbReference>
<dbReference type="RefSeq" id="WP_161436210.1">
    <property type="nucleotide sequence ID" value="NZ_WXYO01000006.1"/>
</dbReference>
<proteinExistence type="inferred from homology"/>
<dbReference type="GO" id="GO:0042597">
    <property type="term" value="C:periplasmic space"/>
    <property type="evidence" value="ECO:0007669"/>
    <property type="project" value="UniProtKB-SubCell"/>
</dbReference>
<evidence type="ECO:0000256" key="2">
    <source>
        <dbReference type="ARBA" id="ARBA00010742"/>
    </source>
</evidence>
<dbReference type="Gene3D" id="3.40.190.10">
    <property type="entry name" value="Periplasmic binding protein-like II"/>
    <property type="match status" value="2"/>
</dbReference>
<evidence type="ECO:0000313" key="6">
    <source>
        <dbReference type="Proteomes" id="UP000475249"/>
    </source>
</evidence>
<dbReference type="PANTHER" id="PTHR30024">
    <property type="entry name" value="ALIPHATIC SULFONATES-BINDING PROTEIN-RELATED"/>
    <property type="match status" value="1"/>
</dbReference>
<dbReference type="PANTHER" id="PTHR30024:SF47">
    <property type="entry name" value="TAURINE-BINDING PERIPLASMIC PROTEIN"/>
    <property type="match status" value="1"/>
</dbReference>
<feature type="domain" description="Ca3427-like PBP 2" evidence="4">
    <location>
        <begin position="100"/>
        <end position="177"/>
    </location>
</feature>
<name>A0A6L9EFW2_9FLAO</name>
<comment type="subcellular location">
    <subcellularLocation>
        <location evidence="1">Periplasm</location>
    </subcellularLocation>
</comment>
<keyword evidence="6" id="KW-1185">Reference proteome</keyword>
<evidence type="ECO:0000256" key="1">
    <source>
        <dbReference type="ARBA" id="ARBA00004418"/>
    </source>
</evidence>
<evidence type="ECO:0000256" key="3">
    <source>
        <dbReference type="ARBA" id="ARBA00022729"/>
    </source>
</evidence>
<dbReference type="Proteomes" id="UP000475249">
    <property type="component" value="Unassembled WGS sequence"/>
</dbReference>
<dbReference type="EMBL" id="WXYO01000006">
    <property type="protein sequence ID" value="NAS13169.1"/>
    <property type="molecule type" value="Genomic_DNA"/>
</dbReference>
<dbReference type="AlphaFoldDB" id="A0A6L9EFW2"/>
<organism evidence="5 6">
    <name type="scientific">Poritiphilus flavus</name>
    <dbReference type="NCBI Taxonomy" id="2697053"/>
    <lineage>
        <taxon>Bacteria</taxon>
        <taxon>Pseudomonadati</taxon>
        <taxon>Bacteroidota</taxon>
        <taxon>Flavobacteriia</taxon>
        <taxon>Flavobacteriales</taxon>
        <taxon>Flavobacteriaceae</taxon>
        <taxon>Poritiphilus</taxon>
    </lineage>
</organism>